<dbReference type="EMBL" id="WBUI01000027">
    <property type="protein sequence ID" value="KAB2929719.1"/>
    <property type="molecule type" value="Genomic_DNA"/>
</dbReference>
<accession>A0A833GYE4</accession>
<feature type="transmembrane region" description="Helical" evidence="1">
    <location>
        <begin position="247"/>
        <end position="277"/>
    </location>
</feature>
<feature type="transmembrane region" description="Helical" evidence="1">
    <location>
        <begin position="219"/>
        <end position="241"/>
    </location>
</feature>
<evidence type="ECO:0000256" key="1">
    <source>
        <dbReference type="SAM" id="Phobius"/>
    </source>
</evidence>
<protein>
    <submittedName>
        <fullName evidence="2">Uncharacterized protein</fullName>
    </submittedName>
</protein>
<evidence type="ECO:0000313" key="3">
    <source>
        <dbReference type="Proteomes" id="UP000460298"/>
    </source>
</evidence>
<sequence>MPYLQILPVSGSRFINLFRLLALIGLLSYPFQSELRTPTERSTITLTDGTKIKGVVEEHRLRGTLWGYQIRSAELPEGAAPESLKALAAGVYIVSTDDVREIEPVYMYQLKGLITFPFRFLLIFNLVWLLHLPALLLWSVYEAAGAAACLFNMIHALITEQNHQELTRFLMRVHLFRWKLLLSLNGEQLPHVDIHGREKMKLPLRFTASIDSDFSRMQVLARLSVPLLMYALFTAWTAVAAMFSGPLFLYITLGVLGLLLLPFALFLPGQILLWIFLALKRPGPDWLLEIMYRPQRFVLHVSCWWQGLTSDSRAISAGIKSVLSAGNGNFDPAQSPKIEMNLLVLLLLVLFSGGLYTLIWTGRTARLMQDDPFTLTLVSLVGGLLPLSFIMARYYRRGEIMLKTPPSLLVEIFMMLPGVNLILGPFVIQYGLNLFAKSQAKAE</sequence>
<dbReference type="Proteomes" id="UP000460298">
    <property type="component" value="Unassembled WGS sequence"/>
</dbReference>
<name>A0A833GYE4_9LEPT</name>
<proteinExistence type="predicted"/>
<keyword evidence="1" id="KW-0812">Transmembrane</keyword>
<reference evidence="2 3" key="1">
    <citation type="submission" date="2019-10" db="EMBL/GenBank/DDBJ databases">
        <title>Extracellular Electron Transfer in a Candidatus Methanoperedens spp. Enrichment Culture.</title>
        <authorList>
            <person name="Berger S."/>
            <person name="Rangel Shaw D."/>
            <person name="Berben T."/>
            <person name="In 'T Zandt M."/>
            <person name="Frank J."/>
            <person name="Reimann J."/>
            <person name="Jetten M.S.M."/>
            <person name="Welte C.U."/>
        </authorList>
    </citation>
    <scope>NUCLEOTIDE SEQUENCE [LARGE SCALE GENOMIC DNA]</scope>
    <source>
        <strain evidence="2">SB12</strain>
    </source>
</reference>
<feature type="transmembrane region" description="Helical" evidence="1">
    <location>
        <begin position="407"/>
        <end position="428"/>
    </location>
</feature>
<keyword evidence="1" id="KW-1133">Transmembrane helix</keyword>
<feature type="transmembrane region" description="Helical" evidence="1">
    <location>
        <begin position="110"/>
        <end position="130"/>
    </location>
</feature>
<organism evidence="2 3">
    <name type="scientific">Leptonema illini</name>
    <dbReference type="NCBI Taxonomy" id="183"/>
    <lineage>
        <taxon>Bacteria</taxon>
        <taxon>Pseudomonadati</taxon>
        <taxon>Spirochaetota</taxon>
        <taxon>Spirochaetia</taxon>
        <taxon>Leptospirales</taxon>
        <taxon>Leptospiraceae</taxon>
        <taxon>Leptonema</taxon>
    </lineage>
</organism>
<gene>
    <name evidence="2" type="ORF">F9K24_19020</name>
</gene>
<feature type="transmembrane region" description="Helical" evidence="1">
    <location>
        <begin position="12"/>
        <end position="31"/>
    </location>
</feature>
<evidence type="ECO:0000313" key="2">
    <source>
        <dbReference type="EMBL" id="KAB2929719.1"/>
    </source>
</evidence>
<keyword evidence="1" id="KW-0472">Membrane</keyword>
<feature type="transmembrane region" description="Helical" evidence="1">
    <location>
        <begin position="342"/>
        <end position="361"/>
    </location>
</feature>
<comment type="caution">
    <text evidence="2">The sequence shown here is derived from an EMBL/GenBank/DDBJ whole genome shotgun (WGS) entry which is preliminary data.</text>
</comment>
<feature type="transmembrane region" description="Helical" evidence="1">
    <location>
        <begin position="373"/>
        <end position="395"/>
    </location>
</feature>
<dbReference type="AlphaFoldDB" id="A0A833GYE4"/>